<dbReference type="SUPFAM" id="SSF51658">
    <property type="entry name" value="Xylose isomerase-like"/>
    <property type="match status" value="1"/>
</dbReference>
<protein>
    <submittedName>
        <fullName evidence="2">Sugar phosphate isomerase</fullName>
    </submittedName>
</protein>
<dbReference type="InterPro" id="IPR050312">
    <property type="entry name" value="IolE/XylAMocC-like"/>
</dbReference>
<evidence type="ECO:0000313" key="2">
    <source>
        <dbReference type="EMBL" id="GAQ25024.1"/>
    </source>
</evidence>
<dbReference type="InterPro" id="IPR036237">
    <property type="entry name" value="Xyl_isomerase-like_sf"/>
</dbReference>
<organism evidence="2">
    <name type="scientific">Tepidanaerobacter syntrophicus</name>
    <dbReference type="NCBI Taxonomy" id="224999"/>
    <lineage>
        <taxon>Bacteria</taxon>
        <taxon>Bacillati</taxon>
        <taxon>Bacillota</taxon>
        <taxon>Clostridia</taxon>
        <taxon>Thermosediminibacterales</taxon>
        <taxon>Tepidanaerobacteraceae</taxon>
        <taxon>Tepidanaerobacter</taxon>
    </lineage>
</organism>
<dbReference type="RefSeq" id="WP_059032415.1">
    <property type="nucleotide sequence ID" value="NZ_DF977001.1"/>
</dbReference>
<dbReference type="PANTHER" id="PTHR12110:SF41">
    <property type="entry name" value="INOSOSE DEHYDRATASE"/>
    <property type="match status" value="1"/>
</dbReference>
<proteinExistence type="predicted"/>
<dbReference type="STRING" id="224999.GCA_001485475_01039"/>
<dbReference type="GO" id="GO:0016853">
    <property type="term" value="F:isomerase activity"/>
    <property type="evidence" value="ECO:0007669"/>
    <property type="project" value="UniProtKB-KW"/>
</dbReference>
<evidence type="ECO:0000259" key="1">
    <source>
        <dbReference type="Pfam" id="PF01261"/>
    </source>
</evidence>
<keyword evidence="3" id="KW-1185">Reference proteome</keyword>
<dbReference type="Pfam" id="PF01261">
    <property type="entry name" value="AP_endonuc_2"/>
    <property type="match status" value="1"/>
</dbReference>
<dbReference type="PANTHER" id="PTHR12110">
    <property type="entry name" value="HYDROXYPYRUVATE ISOMERASE"/>
    <property type="match status" value="1"/>
</dbReference>
<dbReference type="Gene3D" id="3.20.20.150">
    <property type="entry name" value="Divalent-metal-dependent TIM barrel enzymes"/>
    <property type="match status" value="1"/>
</dbReference>
<reference evidence="2" key="1">
    <citation type="journal article" date="2016" name="Genome Announc.">
        <title>Draft Genome Sequence of the Syntrophic Lactate-Degrading Bacterium Tepidanaerobacter syntrophicus JLT.</title>
        <authorList>
            <person name="Matsuura N."/>
            <person name="Ohashi A."/>
            <person name="Tourlousse D.M."/>
            <person name="Sekiguchi Y."/>
        </authorList>
    </citation>
    <scope>NUCLEOTIDE SEQUENCE [LARGE SCALE GENOMIC DNA]</scope>
    <source>
        <strain evidence="2">JL</strain>
    </source>
</reference>
<dbReference type="EMBL" id="DF977001">
    <property type="protein sequence ID" value="GAQ25024.1"/>
    <property type="molecule type" value="Genomic_DNA"/>
</dbReference>
<keyword evidence="2" id="KW-0413">Isomerase</keyword>
<accession>A0A0U9HDY5</accession>
<dbReference type="InterPro" id="IPR013022">
    <property type="entry name" value="Xyl_isomerase-like_TIM-brl"/>
</dbReference>
<gene>
    <name evidence="2" type="ORF">TSYNT_742</name>
</gene>
<name>A0A0U9HDY5_9FIRM</name>
<evidence type="ECO:0000313" key="3">
    <source>
        <dbReference type="Proteomes" id="UP000062160"/>
    </source>
</evidence>
<dbReference type="AlphaFoldDB" id="A0A0U9HDY5"/>
<feature type="domain" description="Xylose isomerase-like TIM barrel" evidence="1">
    <location>
        <begin position="24"/>
        <end position="265"/>
    </location>
</feature>
<dbReference type="OrthoDB" id="9779184at2"/>
<sequence length="271" mass="30392">MKRIIAVNSNTYHGYSLDDAISGISKAGFKYIELTATKGWTEHVFPTMTFEELCRIKDSLKKAELTPISMSGHCNLMDTERLSDFILNIKLASFFGCDYIISSIGEAHLKDRTETSDEEVAKHIKEIVPYLQEYNLKLCLENHGKHGTGKQLKKIVDLVDSPTVMINYDTANVIYYGNIDPVEDISSCIDKIGHIHLKDKAGANNEWNFPAIGKGNVDFERIISELDKANNNCPLSIEIEFTKDGARNLGEVNQAVKDSYDYLKKIGLFSA</sequence>
<dbReference type="Proteomes" id="UP000062160">
    <property type="component" value="Unassembled WGS sequence"/>
</dbReference>